<evidence type="ECO:0000313" key="4">
    <source>
        <dbReference type="EMBL" id="ORZ09843.1"/>
    </source>
</evidence>
<dbReference type="EMBL" id="MCGE01000026">
    <property type="protein sequence ID" value="ORZ09843.1"/>
    <property type="molecule type" value="Genomic_DNA"/>
</dbReference>
<dbReference type="GO" id="GO:0006635">
    <property type="term" value="P:fatty acid beta-oxidation"/>
    <property type="evidence" value="ECO:0007669"/>
    <property type="project" value="TreeGrafter"/>
</dbReference>
<dbReference type="InterPro" id="IPR001753">
    <property type="entry name" value="Enoyl-CoA_hydra/iso"/>
</dbReference>
<dbReference type="Gene3D" id="1.10.12.10">
    <property type="entry name" value="Lyase 2-enoyl-coa Hydratase, Chain A, domain 2"/>
    <property type="match status" value="1"/>
</dbReference>
<dbReference type="PANTHER" id="PTHR11941">
    <property type="entry name" value="ENOYL-COA HYDRATASE-RELATED"/>
    <property type="match status" value="1"/>
</dbReference>
<proteinExistence type="inferred from homology"/>
<organism evidence="4 5">
    <name type="scientific">Absidia repens</name>
    <dbReference type="NCBI Taxonomy" id="90262"/>
    <lineage>
        <taxon>Eukaryota</taxon>
        <taxon>Fungi</taxon>
        <taxon>Fungi incertae sedis</taxon>
        <taxon>Mucoromycota</taxon>
        <taxon>Mucoromycotina</taxon>
        <taxon>Mucoromycetes</taxon>
        <taxon>Mucorales</taxon>
        <taxon>Cunninghamellaceae</taxon>
        <taxon>Absidia</taxon>
    </lineage>
</organism>
<dbReference type="STRING" id="90262.A0A1X2I5G2"/>
<gene>
    <name evidence="4" type="ORF">BCR42DRAFT_381349</name>
</gene>
<dbReference type="FunFam" id="1.10.12.10:FF:000001">
    <property type="entry name" value="Probable enoyl-CoA hydratase, mitochondrial"/>
    <property type="match status" value="1"/>
</dbReference>
<dbReference type="SUPFAM" id="SSF52096">
    <property type="entry name" value="ClpP/crotonase"/>
    <property type="match status" value="1"/>
</dbReference>
<comment type="similarity">
    <text evidence="1 3">Belongs to the enoyl-CoA hydratase/isomerase family.</text>
</comment>
<evidence type="ECO:0000256" key="1">
    <source>
        <dbReference type="ARBA" id="ARBA00005254"/>
    </source>
</evidence>
<dbReference type="InterPro" id="IPR018376">
    <property type="entry name" value="Enoyl-CoA_hyd/isom_CS"/>
</dbReference>
<dbReference type="AlphaFoldDB" id="A0A1X2I5G2"/>
<dbReference type="PROSITE" id="PS00166">
    <property type="entry name" value="ENOYL_COA_HYDRATASE"/>
    <property type="match status" value="1"/>
</dbReference>
<dbReference type="Pfam" id="PF00378">
    <property type="entry name" value="ECH_1"/>
    <property type="match status" value="1"/>
</dbReference>
<dbReference type="Proteomes" id="UP000193560">
    <property type="component" value="Unassembled WGS sequence"/>
</dbReference>
<dbReference type="OrthoDB" id="410701at2759"/>
<keyword evidence="5" id="KW-1185">Reference proteome</keyword>
<dbReference type="PANTHER" id="PTHR11941:SF171">
    <property type="entry name" value="SD19268P"/>
    <property type="match status" value="1"/>
</dbReference>
<reference evidence="4 5" key="1">
    <citation type="submission" date="2016-07" db="EMBL/GenBank/DDBJ databases">
        <title>Pervasive Adenine N6-methylation of Active Genes in Fungi.</title>
        <authorList>
            <consortium name="DOE Joint Genome Institute"/>
            <person name="Mondo S.J."/>
            <person name="Dannebaum R.O."/>
            <person name="Kuo R.C."/>
            <person name="Labutti K."/>
            <person name="Haridas S."/>
            <person name="Kuo A."/>
            <person name="Salamov A."/>
            <person name="Ahrendt S.R."/>
            <person name="Lipzen A."/>
            <person name="Sullivan W."/>
            <person name="Andreopoulos W.B."/>
            <person name="Clum A."/>
            <person name="Lindquist E."/>
            <person name="Daum C."/>
            <person name="Ramamoorthy G.K."/>
            <person name="Gryganskyi A."/>
            <person name="Culley D."/>
            <person name="Magnuson J.K."/>
            <person name="James T.Y."/>
            <person name="O'Malley M.A."/>
            <person name="Stajich J.E."/>
            <person name="Spatafora J.W."/>
            <person name="Visel A."/>
            <person name="Grigoriev I.V."/>
        </authorList>
    </citation>
    <scope>NUCLEOTIDE SEQUENCE [LARGE SCALE GENOMIC DNA]</scope>
    <source>
        <strain evidence="4 5">NRRL 1336</strain>
    </source>
</reference>
<evidence type="ECO:0000256" key="2">
    <source>
        <dbReference type="ARBA" id="ARBA00023239"/>
    </source>
</evidence>
<name>A0A1X2I5G2_9FUNG</name>
<evidence type="ECO:0000256" key="3">
    <source>
        <dbReference type="RuleBase" id="RU003707"/>
    </source>
</evidence>
<dbReference type="GO" id="GO:0016836">
    <property type="term" value="F:hydro-lyase activity"/>
    <property type="evidence" value="ECO:0007669"/>
    <property type="project" value="UniProtKB-ARBA"/>
</dbReference>
<keyword evidence="2" id="KW-0456">Lyase</keyword>
<comment type="caution">
    <text evidence="4">The sequence shown here is derived from an EMBL/GenBank/DDBJ whole genome shotgun (WGS) entry which is preliminary data.</text>
</comment>
<dbReference type="Gene3D" id="3.90.226.10">
    <property type="entry name" value="2-enoyl-CoA Hydratase, Chain A, domain 1"/>
    <property type="match status" value="1"/>
</dbReference>
<evidence type="ECO:0000313" key="5">
    <source>
        <dbReference type="Proteomes" id="UP000193560"/>
    </source>
</evidence>
<sequence length="301" mass="32728">MFSRRLFTATPLTKSFQPIYAKALTPSFARSIQSVSSSATKEAYLEHLQGDQEGISVLKLNRPAARNALSVKLVQEIREALSEIRFSNDSRVLIVESLVDGVFCAGADLKERVNMTPTQVSEFLYNLRQAFRDLETLPIPTIAAIDGTAVGGGMEMALACDMRVAGPRAKMGLVETRLAILPGAGGTQRLSRLIGTSKAKELIFTASILDSKEAKEYGIVNYAKDGQSGFEQAVGLGQKILPNGPIGVKLAKLAVDRGAHLDMDSGLEVEQSYYGQVIHTKDRLEGLLAFKEKRKPVYKGH</sequence>
<dbReference type="CDD" id="cd06558">
    <property type="entry name" value="crotonase-like"/>
    <property type="match status" value="1"/>
</dbReference>
<dbReference type="FunFam" id="3.90.226.10:FF:000009">
    <property type="entry name" value="Carnitinyl-CoA dehydratase"/>
    <property type="match status" value="1"/>
</dbReference>
<dbReference type="GO" id="GO:0005739">
    <property type="term" value="C:mitochondrion"/>
    <property type="evidence" value="ECO:0007669"/>
    <property type="project" value="TreeGrafter"/>
</dbReference>
<protein>
    <submittedName>
        <fullName evidence="4">ClpP/crotonase-like domain-containing protein</fullName>
    </submittedName>
</protein>
<dbReference type="InterPro" id="IPR029045">
    <property type="entry name" value="ClpP/crotonase-like_dom_sf"/>
</dbReference>
<dbReference type="InterPro" id="IPR014748">
    <property type="entry name" value="Enoyl-CoA_hydra_C"/>
</dbReference>
<accession>A0A1X2I5G2</accession>